<dbReference type="PANTHER" id="PTHR43156">
    <property type="entry name" value="STAGE II SPORULATION PROTEIN E-RELATED"/>
    <property type="match status" value="1"/>
</dbReference>
<name>A0A239JL85_9ACTN</name>
<dbReference type="FunFam" id="3.30.565.10:FF:000028">
    <property type="entry name" value="PAS sensor protein"/>
    <property type="match status" value="1"/>
</dbReference>
<dbReference type="InterPro" id="IPR000014">
    <property type="entry name" value="PAS"/>
</dbReference>
<dbReference type="SUPFAM" id="SSF55781">
    <property type="entry name" value="GAF domain-like"/>
    <property type="match status" value="1"/>
</dbReference>
<proteinExistence type="predicted"/>
<dbReference type="Gene3D" id="3.30.450.40">
    <property type="match status" value="1"/>
</dbReference>
<dbReference type="AlphaFoldDB" id="A0A239JL85"/>
<dbReference type="InterPro" id="IPR013656">
    <property type="entry name" value="PAS_4"/>
</dbReference>
<reference evidence="4 5" key="1">
    <citation type="submission" date="2017-06" db="EMBL/GenBank/DDBJ databases">
        <authorList>
            <person name="Kim H.J."/>
            <person name="Triplett B.A."/>
        </authorList>
    </citation>
    <scope>NUCLEOTIDE SEQUENCE [LARGE SCALE GENOMIC DNA]</scope>
    <source>
        <strain evidence="4 5">CGMCC 4.1858</strain>
    </source>
</reference>
<evidence type="ECO:0000313" key="5">
    <source>
        <dbReference type="Proteomes" id="UP000198280"/>
    </source>
</evidence>
<dbReference type="EMBL" id="FZOF01000013">
    <property type="protein sequence ID" value="SNT06332.1"/>
    <property type="molecule type" value="Genomic_DNA"/>
</dbReference>
<dbReference type="FunFam" id="3.30.450.40:FF:000035">
    <property type="entry name" value="PAS sensor protein"/>
    <property type="match status" value="1"/>
</dbReference>
<evidence type="ECO:0000259" key="3">
    <source>
        <dbReference type="PROSITE" id="PS50112"/>
    </source>
</evidence>
<feature type="domain" description="PAS" evidence="3">
    <location>
        <begin position="136"/>
        <end position="206"/>
    </location>
</feature>
<protein>
    <submittedName>
        <fullName evidence="4">PAS domain S-box-containing protein</fullName>
    </submittedName>
</protein>
<dbReference type="Pfam" id="PF07228">
    <property type="entry name" value="SpoIIE"/>
    <property type="match status" value="1"/>
</dbReference>
<dbReference type="SMART" id="SM00091">
    <property type="entry name" value="PAS"/>
    <property type="match status" value="2"/>
</dbReference>
<dbReference type="InterPro" id="IPR003018">
    <property type="entry name" value="GAF"/>
</dbReference>
<dbReference type="GO" id="GO:0016791">
    <property type="term" value="F:phosphatase activity"/>
    <property type="evidence" value="ECO:0007669"/>
    <property type="project" value="TreeGrafter"/>
</dbReference>
<feature type="region of interest" description="Disordered" evidence="2">
    <location>
        <begin position="61"/>
        <end position="84"/>
    </location>
</feature>
<dbReference type="PROSITE" id="PS50112">
    <property type="entry name" value="PAS"/>
    <property type="match status" value="1"/>
</dbReference>
<dbReference type="Pfam" id="PF00989">
    <property type="entry name" value="PAS"/>
    <property type="match status" value="1"/>
</dbReference>
<dbReference type="OrthoDB" id="118142at2"/>
<dbReference type="Pfam" id="PF13581">
    <property type="entry name" value="HATPase_c_2"/>
    <property type="match status" value="1"/>
</dbReference>
<dbReference type="Gene3D" id="3.60.40.10">
    <property type="entry name" value="PPM-type phosphatase domain"/>
    <property type="match status" value="2"/>
</dbReference>
<dbReference type="InterPro" id="IPR001932">
    <property type="entry name" value="PPM-type_phosphatase-like_dom"/>
</dbReference>
<dbReference type="CDD" id="cd16936">
    <property type="entry name" value="HATPase_RsbW-like"/>
    <property type="match status" value="1"/>
</dbReference>
<dbReference type="Gene3D" id="3.30.450.20">
    <property type="entry name" value="PAS domain"/>
    <property type="match status" value="2"/>
</dbReference>
<dbReference type="SUPFAM" id="SSF55874">
    <property type="entry name" value="ATPase domain of HSP90 chaperone/DNA topoisomerase II/histidine kinase"/>
    <property type="match status" value="1"/>
</dbReference>
<dbReference type="InterPro" id="IPR036457">
    <property type="entry name" value="PPM-type-like_dom_sf"/>
</dbReference>
<keyword evidence="5" id="KW-1185">Reference proteome</keyword>
<dbReference type="InterPro" id="IPR003594">
    <property type="entry name" value="HATPase_dom"/>
</dbReference>
<gene>
    <name evidence="4" type="ORF">SAMN05216252_11385</name>
</gene>
<dbReference type="InterPro" id="IPR035965">
    <property type="entry name" value="PAS-like_dom_sf"/>
</dbReference>
<dbReference type="PANTHER" id="PTHR43156:SF2">
    <property type="entry name" value="STAGE II SPORULATION PROTEIN E"/>
    <property type="match status" value="1"/>
</dbReference>
<evidence type="ECO:0000256" key="2">
    <source>
        <dbReference type="SAM" id="MobiDB-lite"/>
    </source>
</evidence>
<accession>A0A239JL85</accession>
<dbReference type="RefSeq" id="WP_089226041.1">
    <property type="nucleotide sequence ID" value="NZ_FZOF01000013.1"/>
</dbReference>
<organism evidence="4 5">
    <name type="scientific">Actinacidiphila glaucinigra</name>
    <dbReference type="NCBI Taxonomy" id="235986"/>
    <lineage>
        <taxon>Bacteria</taxon>
        <taxon>Bacillati</taxon>
        <taxon>Actinomycetota</taxon>
        <taxon>Actinomycetes</taxon>
        <taxon>Kitasatosporales</taxon>
        <taxon>Streptomycetaceae</taxon>
        <taxon>Actinacidiphila</taxon>
    </lineage>
</organism>
<dbReference type="Proteomes" id="UP000198280">
    <property type="component" value="Unassembled WGS sequence"/>
</dbReference>
<dbReference type="SMART" id="SM00065">
    <property type="entry name" value="GAF"/>
    <property type="match status" value="1"/>
</dbReference>
<dbReference type="Gene3D" id="3.30.565.10">
    <property type="entry name" value="Histidine kinase-like ATPase, C-terminal domain"/>
    <property type="match status" value="1"/>
</dbReference>
<dbReference type="CDD" id="cd00130">
    <property type="entry name" value="PAS"/>
    <property type="match status" value="2"/>
</dbReference>
<dbReference type="GO" id="GO:0006355">
    <property type="term" value="P:regulation of DNA-templated transcription"/>
    <property type="evidence" value="ECO:0007669"/>
    <property type="project" value="InterPro"/>
</dbReference>
<evidence type="ECO:0000313" key="4">
    <source>
        <dbReference type="EMBL" id="SNT06332.1"/>
    </source>
</evidence>
<dbReference type="Pfam" id="PF08448">
    <property type="entry name" value="PAS_4"/>
    <property type="match status" value="1"/>
</dbReference>
<dbReference type="InterPro" id="IPR029016">
    <property type="entry name" value="GAF-like_dom_sf"/>
</dbReference>
<keyword evidence="1" id="KW-0378">Hydrolase</keyword>
<dbReference type="SUPFAM" id="SSF55785">
    <property type="entry name" value="PYP-like sensor domain (PAS domain)"/>
    <property type="match status" value="2"/>
</dbReference>
<dbReference type="Pfam" id="PF13185">
    <property type="entry name" value="GAF_2"/>
    <property type="match status" value="1"/>
</dbReference>
<sequence>MGAPTRHPPTAAGTPLGPATAVIVVDDAAVIRGWDEGATALLGCPAREAVGRLLTDVLPPMGAADPEAGDPGEGAPGLAGRLGSERGWEGRQVVRRADGRRLDLEVEILPVHSPGGPAMRLILAADTTRTWWSRAGRSLLEGITSTAPVGMAVLDTRLRFTWVNDAMQHMCGVPRERFLGRLPADVLPGLDVERTQAEICRVLETGIPSSGRKYLGRVLADPDQVAYSTSCFRLEAEDGRPLGACYIVLSTTDLHRAQHKLTLLNEARKSMGNTLDVADAAQELADAAVPGLADHVTVDLLDAVLRGKEAPPGPVSAATAATLRSAGYRSTRGDVPPPVPPGGPCAYPARSPTARAIAGGVPSLISHVDPADPRRTADDPVRGAHERRLGIHSLMTVPIRSRGTTLGAATFGRSRDSGPFEPADVDLAEELAAHAAVCIDNARRYSHEHAAALALQCSLLPVDLPAQNAVEAAYRYLPADAEAGVGGDWFDVLPLSGARVALVVGDVVGHGIHAAATMGRLRAAVQTLGLGGLPFESACFPVPEGSVLALYTDGLIRSPSLDTDRGLRHLFDALATPGAPLEEQCEAAVTGLADRGPADDVALLLARTGALGEEHVACWDIPKDPAAVASARSKAARQLASWGLEDLAFTTELVVSELVTNAIRYGSDPVRLRLIRDRTLSCEVFDGSSTSPHMRHARTTDEGGRGLFLIAQVAERWGARYAKCGKTVWSEQALRPAGTEQDGPDGKAAR</sequence>
<evidence type="ECO:0000256" key="1">
    <source>
        <dbReference type="ARBA" id="ARBA00022801"/>
    </source>
</evidence>
<dbReference type="InterPro" id="IPR036890">
    <property type="entry name" value="HATPase_C_sf"/>
</dbReference>
<dbReference type="InterPro" id="IPR052016">
    <property type="entry name" value="Bact_Sigma-Reg"/>
</dbReference>
<dbReference type="InterPro" id="IPR013767">
    <property type="entry name" value="PAS_fold"/>
</dbReference>